<dbReference type="InterPro" id="IPR036259">
    <property type="entry name" value="MFS_trans_sf"/>
</dbReference>
<evidence type="ECO:0000256" key="6">
    <source>
        <dbReference type="ARBA" id="ARBA00023136"/>
    </source>
</evidence>
<dbReference type="Pfam" id="PF07690">
    <property type="entry name" value="MFS_1"/>
    <property type="match status" value="1"/>
</dbReference>
<feature type="transmembrane region" description="Helical" evidence="7">
    <location>
        <begin position="100"/>
        <end position="123"/>
    </location>
</feature>
<protein>
    <submittedName>
        <fullName evidence="9">MFS transporter</fullName>
    </submittedName>
</protein>
<keyword evidence="10" id="KW-1185">Reference proteome</keyword>
<keyword evidence="6 7" id="KW-0472">Membrane</keyword>
<feature type="domain" description="Major facilitator superfamily (MFS) profile" evidence="8">
    <location>
        <begin position="1"/>
        <end position="403"/>
    </location>
</feature>
<feature type="transmembrane region" description="Helical" evidence="7">
    <location>
        <begin position="223"/>
        <end position="241"/>
    </location>
</feature>
<evidence type="ECO:0000256" key="7">
    <source>
        <dbReference type="SAM" id="Phobius"/>
    </source>
</evidence>
<dbReference type="PROSITE" id="PS50850">
    <property type="entry name" value="MFS"/>
    <property type="match status" value="1"/>
</dbReference>
<dbReference type="InterPro" id="IPR001958">
    <property type="entry name" value="Tet-R_TetA/multi-R_MdtG-like"/>
</dbReference>
<feature type="transmembrane region" description="Helical" evidence="7">
    <location>
        <begin position="382"/>
        <end position="400"/>
    </location>
</feature>
<name>A0A9X7W226_9BACL</name>
<evidence type="ECO:0000256" key="4">
    <source>
        <dbReference type="ARBA" id="ARBA00022692"/>
    </source>
</evidence>
<dbReference type="AlphaFoldDB" id="A0A9X7W226"/>
<dbReference type="GO" id="GO:0022857">
    <property type="term" value="F:transmembrane transporter activity"/>
    <property type="evidence" value="ECO:0007669"/>
    <property type="project" value="InterPro"/>
</dbReference>
<dbReference type="RefSeq" id="WP_206658521.1">
    <property type="nucleotide sequence ID" value="NZ_CP071182.1"/>
</dbReference>
<feature type="transmembrane region" description="Helical" evidence="7">
    <location>
        <begin position="77"/>
        <end position="94"/>
    </location>
</feature>
<proteinExistence type="predicted"/>
<dbReference type="InterPro" id="IPR011701">
    <property type="entry name" value="MFS"/>
</dbReference>
<sequence>MVRVKNENMLHVGVYVGSRGVSRIGDFMLLVAINLWVLNKTHSPEAVSVLWIIPAVAQLVVTPWAGSITDRRDKRRVMIVVELIRAVLIAGMAMSSNLWLLYMALFLVNGVGSFFASASSPYVNYLVPNYRRKRVNAVLGTLQSGALIVGPALTGLILRMSGSISLAIWLDAVSFFVSALCMATLPKLAGQRALESAAPEEKRAVNLWWNDIKIAFGVLRQRALFSFLFVVVTMNGVLGGATDSQEAVFARVALHLSSSAYSLLIAIAGVGYIVGALFVTIFANKMPLRLLIGTGSVIASCGFVIYAWSHSFFTASIGFIVLGMFQSLASAGFSTFYQFSLPSEYMGRVSNVTSPLTQILIVVFTILVGIIVNAIGVRDTTIGSTTLMFLFGLVTLITVFSTRTKGTFHSVEEQLSVG</sequence>
<keyword evidence="4 7" id="KW-0812">Transmembrane</keyword>
<comment type="subcellular location">
    <subcellularLocation>
        <location evidence="1">Cell membrane</location>
        <topology evidence="1">Multi-pass membrane protein</topology>
    </subcellularLocation>
</comment>
<dbReference type="SUPFAM" id="SSF103473">
    <property type="entry name" value="MFS general substrate transporter"/>
    <property type="match status" value="1"/>
</dbReference>
<reference evidence="9 10" key="1">
    <citation type="submission" date="2021-02" db="EMBL/GenBank/DDBJ databases">
        <title>Alicyclobacillus curvatus sp. nov. and Alicyclobacillus mengziensis sp. nov., two acidophilic bacteria isolated from acid mine drainage.</title>
        <authorList>
            <person name="Huang Y."/>
        </authorList>
    </citation>
    <scope>NUCLEOTIDE SEQUENCE [LARGE SCALE GENOMIC DNA]</scope>
    <source>
        <strain evidence="9 10">S30H14</strain>
    </source>
</reference>
<dbReference type="Proteomes" id="UP000663505">
    <property type="component" value="Chromosome"/>
</dbReference>
<dbReference type="PANTHER" id="PTHR43266">
    <property type="entry name" value="MACROLIDE-EFFLUX PROTEIN"/>
    <property type="match status" value="1"/>
</dbReference>
<feature type="transmembrane region" description="Helical" evidence="7">
    <location>
        <begin position="315"/>
        <end position="337"/>
    </location>
</feature>
<organism evidence="9 10">
    <name type="scientific">Alicyclobacillus mengziensis</name>
    <dbReference type="NCBI Taxonomy" id="2931921"/>
    <lineage>
        <taxon>Bacteria</taxon>
        <taxon>Bacillati</taxon>
        <taxon>Bacillota</taxon>
        <taxon>Bacilli</taxon>
        <taxon>Bacillales</taxon>
        <taxon>Alicyclobacillaceae</taxon>
        <taxon>Alicyclobacillus</taxon>
    </lineage>
</organism>
<evidence type="ECO:0000313" key="10">
    <source>
        <dbReference type="Proteomes" id="UP000663505"/>
    </source>
</evidence>
<dbReference type="InterPro" id="IPR020846">
    <property type="entry name" value="MFS_dom"/>
</dbReference>
<keyword evidence="3" id="KW-1003">Cell membrane</keyword>
<feature type="transmembrane region" description="Helical" evidence="7">
    <location>
        <begin position="261"/>
        <end position="283"/>
    </location>
</feature>
<feature type="transmembrane region" description="Helical" evidence="7">
    <location>
        <begin position="48"/>
        <end position="65"/>
    </location>
</feature>
<feature type="transmembrane region" description="Helical" evidence="7">
    <location>
        <begin position="290"/>
        <end position="309"/>
    </location>
</feature>
<dbReference type="PRINTS" id="PR01035">
    <property type="entry name" value="TCRTETA"/>
</dbReference>
<gene>
    <name evidence="9" type="ORF">JZ786_09975</name>
</gene>
<evidence type="ECO:0000256" key="5">
    <source>
        <dbReference type="ARBA" id="ARBA00022989"/>
    </source>
</evidence>
<feature type="transmembrane region" description="Helical" evidence="7">
    <location>
        <begin position="358"/>
        <end position="376"/>
    </location>
</feature>
<dbReference type="GO" id="GO:0005886">
    <property type="term" value="C:plasma membrane"/>
    <property type="evidence" value="ECO:0007669"/>
    <property type="project" value="UniProtKB-SubCell"/>
</dbReference>
<keyword evidence="2" id="KW-0813">Transport</keyword>
<feature type="transmembrane region" description="Helical" evidence="7">
    <location>
        <begin position="135"/>
        <end position="158"/>
    </location>
</feature>
<evidence type="ECO:0000313" key="9">
    <source>
        <dbReference type="EMBL" id="QSO49209.1"/>
    </source>
</evidence>
<keyword evidence="5 7" id="KW-1133">Transmembrane helix</keyword>
<dbReference type="PANTHER" id="PTHR43266:SF2">
    <property type="entry name" value="MAJOR FACILITATOR SUPERFAMILY (MFS) PROFILE DOMAIN-CONTAINING PROTEIN"/>
    <property type="match status" value="1"/>
</dbReference>
<feature type="transmembrane region" description="Helical" evidence="7">
    <location>
        <begin position="12"/>
        <end position="36"/>
    </location>
</feature>
<accession>A0A9X7W226</accession>
<feature type="transmembrane region" description="Helical" evidence="7">
    <location>
        <begin position="164"/>
        <end position="185"/>
    </location>
</feature>
<evidence type="ECO:0000256" key="3">
    <source>
        <dbReference type="ARBA" id="ARBA00022475"/>
    </source>
</evidence>
<dbReference type="CDD" id="cd06173">
    <property type="entry name" value="MFS_MefA_like"/>
    <property type="match status" value="1"/>
</dbReference>
<evidence type="ECO:0000256" key="1">
    <source>
        <dbReference type="ARBA" id="ARBA00004651"/>
    </source>
</evidence>
<evidence type="ECO:0000259" key="8">
    <source>
        <dbReference type="PROSITE" id="PS50850"/>
    </source>
</evidence>
<evidence type="ECO:0000256" key="2">
    <source>
        <dbReference type="ARBA" id="ARBA00022448"/>
    </source>
</evidence>
<dbReference type="Gene3D" id="1.20.1250.20">
    <property type="entry name" value="MFS general substrate transporter like domains"/>
    <property type="match status" value="1"/>
</dbReference>
<dbReference type="KEGG" id="afx:JZ786_09975"/>
<dbReference type="EMBL" id="CP071182">
    <property type="protein sequence ID" value="QSO49209.1"/>
    <property type="molecule type" value="Genomic_DNA"/>
</dbReference>